<evidence type="ECO:0000313" key="4">
    <source>
        <dbReference type="Proteomes" id="UP000695000"/>
    </source>
</evidence>
<dbReference type="InterPro" id="IPR027417">
    <property type="entry name" value="P-loop_NTPase"/>
</dbReference>
<evidence type="ECO:0000313" key="5">
    <source>
        <dbReference type="RefSeq" id="XP_017770406.1"/>
    </source>
</evidence>
<keyword evidence="4" id="KW-1185">Reference proteome</keyword>
<reference evidence="5" key="1">
    <citation type="submission" date="2025-08" db="UniProtKB">
        <authorList>
            <consortium name="RefSeq"/>
        </authorList>
    </citation>
    <scope>IDENTIFICATION</scope>
    <source>
        <tissue evidence="5">Whole Larva</tissue>
    </source>
</reference>
<keyword evidence="2" id="KW-0808">Transferase</keyword>
<evidence type="ECO:0000259" key="3">
    <source>
        <dbReference type="Pfam" id="PF00685"/>
    </source>
</evidence>
<dbReference type="GeneID" id="108558109"/>
<dbReference type="SUPFAM" id="SSF52540">
    <property type="entry name" value="P-loop containing nucleoside triphosphate hydrolases"/>
    <property type="match status" value="1"/>
</dbReference>
<dbReference type="Proteomes" id="UP000695000">
    <property type="component" value="Unplaced"/>
</dbReference>
<evidence type="ECO:0000256" key="2">
    <source>
        <dbReference type="ARBA" id="ARBA00022679"/>
    </source>
</evidence>
<protein>
    <submittedName>
        <fullName evidence="5">Sulfotransferase 1A1</fullName>
    </submittedName>
</protein>
<accession>A0ABM1M756</accession>
<dbReference type="Gene3D" id="3.40.50.300">
    <property type="entry name" value="P-loop containing nucleotide triphosphate hydrolases"/>
    <property type="match status" value="1"/>
</dbReference>
<evidence type="ECO:0000256" key="1">
    <source>
        <dbReference type="ARBA" id="ARBA00005771"/>
    </source>
</evidence>
<gene>
    <name evidence="5" type="primary">LOC108558109</name>
</gene>
<proteinExistence type="inferred from homology"/>
<organism evidence="4 5">
    <name type="scientific">Nicrophorus vespilloides</name>
    <name type="common">Boreal carrion beetle</name>
    <dbReference type="NCBI Taxonomy" id="110193"/>
    <lineage>
        <taxon>Eukaryota</taxon>
        <taxon>Metazoa</taxon>
        <taxon>Ecdysozoa</taxon>
        <taxon>Arthropoda</taxon>
        <taxon>Hexapoda</taxon>
        <taxon>Insecta</taxon>
        <taxon>Pterygota</taxon>
        <taxon>Neoptera</taxon>
        <taxon>Endopterygota</taxon>
        <taxon>Coleoptera</taxon>
        <taxon>Polyphaga</taxon>
        <taxon>Staphyliniformia</taxon>
        <taxon>Silphidae</taxon>
        <taxon>Nicrophorinae</taxon>
        <taxon>Nicrophorus</taxon>
    </lineage>
</organism>
<feature type="domain" description="Sulfotransferase" evidence="3">
    <location>
        <begin position="69"/>
        <end position="344"/>
    </location>
</feature>
<sequence length="352" mass="41226">MAPKDFIQANGASTFPYDIKDVEPETNSQLLSDFSGERTGFVQVGPKKYFFPIKYRSDAENIYNFEVRPDDVWIVTFPRSGTTWTQEMVWLIANDLDYKRAAETSLLMRFPFLEYSLFVHKDIKDELLAENEHDIEKTKIVEGMDAPMWVELTKSKERRFIKTHMPFSLLPPNLLTSGCKVVYVARNPKDVSISFFHLNRLMKTQGYSNDFQRHWEYFEKNLIDWSPYWEHFKEAWAIRNHKNLLFLFYEDMKMDICDAIKKVSNFLGKSVNAEEMSKLQDHLDIKNFRNNASVNFDLLTNIGVSVKGEQAFIRQGKSGSWKEKFDNELNARADAWILKNIEGTDIKFPSIN</sequence>
<comment type="similarity">
    <text evidence="1">Belongs to the sulfotransferase 1 family.</text>
</comment>
<dbReference type="Pfam" id="PF00685">
    <property type="entry name" value="Sulfotransfer_1"/>
    <property type="match status" value="1"/>
</dbReference>
<name>A0ABM1M756_NICVS</name>
<dbReference type="InterPro" id="IPR000863">
    <property type="entry name" value="Sulfotransferase_dom"/>
</dbReference>
<dbReference type="RefSeq" id="XP_017770406.1">
    <property type="nucleotide sequence ID" value="XM_017914917.1"/>
</dbReference>
<dbReference type="PANTHER" id="PTHR11783">
    <property type="entry name" value="SULFOTRANSFERASE SULT"/>
    <property type="match status" value="1"/>
</dbReference>